<proteinExistence type="predicted"/>
<feature type="domain" description="TM2" evidence="6">
    <location>
        <begin position="27"/>
        <end position="82"/>
    </location>
</feature>
<keyword evidence="8" id="KW-1185">Reference proteome</keyword>
<feature type="transmembrane region" description="Helical" evidence="5">
    <location>
        <begin position="31"/>
        <end position="50"/>
    </location>
</feature>
<evidence type="ECO:0000256" key="5">
    <source>
        <dbReference type="SAM" id="Phobius"/>
    </source>
</evidence>
<dbReference type="Proteomes" id="UP001565236">
    <property type="component" value="Unassembled WGS sequence"/>
</dbReference>
<dbReference type="EMBL" id="JBCLUF010000004">
    <property type="protein sequence ID" value="MEY8661642.1"/>
    <property type="molecule type" value="Genomic_DNA"/>
</dbReference>
<evidence type="ECO:0000259" key="6">
    <source>
        <dbReference type="Pfam" id="PF05154"/>
    </source>
</evidence>
<organism evidence="7 8">
    <name type="scientific">Ligilactobacillus faecis</name>
    <dbReference type="NCBI Taxonomy" id="762833"/>
    <lineage>
        <taxon>Bacteria</taxon>
        <taxon>Bacillati</taxon>
        <taxon>Bacillota</taxon>
        <taxon>Bacilli</taxon>
        <taxon>Lactobacillales</taxon>
        <taxon>Lactobacillaceae</taxon>
        <taxon>Ligilactobacillus</taxon>
    </lineage>
</organism>
<evidence type="ECO:0000313" key="7">
    <source>
        <dbReference type="EMBL" id="MEY8661642.1"/>
    </source>
</evidence>
<gene>
    <name evidence="7" type="ORF">AALT52_01855</name>
</gene>
<reference evidence="7 8" key="1">
    <citation type="submission" date="2024-03" db="EMBL/GenBank/DDBJ databases">
        <title>Mouse gut bacterial collection (mGBC) of GemPharmatech.</title>
        <authorList>
            <person name="He Y."/>
            <person name="Dong L."/>
            <person name="Wu D."/>
            <person name="Gao X."/>
            <person name="Lin Z."/>
        </authorList>
    </citation>
    <scope>NUCLEOTIDE SEQUENCE [LARGE SCALE GENOMIC DNA]</scope>
    <source>
        <strain evidence="7 8">15-30</strain>
    </source>
</reference>
<name>A0ABV4DME2_9LACO</name>
<dbReference type="PANTHER" id="PTHR21016:SF25">
    <property type="entry name" value="TM2 DOMAIN-CONTAINING PROTEIN DDB_G0277895-RELATED"/>
    <property type="match status" value="1"/>
</dbReference>
<keyword evidence="2 5" id="KW-0812">Transmembrane</keyword>
<dbReference type="RefSeq" id="WP_280606616.1">
    <property type="nucleotide sequence ID" value="NZ_CP123639.1"/>
</dbReference>
<keyword evidence="4 5" id="KW-0472">Membrane</keyword>
<dbReference type="InterPro" id="IPR050932">
    <property type="entry name" value="TM2D1-3-like"/>
</dbReference>
<comment type="caution">
    <text evidence="7">The sequence shown here is derived from an EMBL/GenBank/DDBJ whole genome shotgun (WGS) entry which is preliminary data.</text>
</comment>
<comment type="subcellular location">
    <subcellularLocation>
        <location evidence="1">Membrane</location>
        <topology evidence="1">Multi-pass membrane protein</topology>
    </subcellularLocation>
</comment>
<evidence type="ECO:0000256" key="1">
    <source>
        <dbReference type="ARBA" id="ARBA00004141"/>
    </source>
</evidence>
<evidence type="ECO:0000256" key="2">
    <source>
        <dbReference type="ARBA" id="ARBA00022692"/>
    </source>
</evidence>
<accession>A0ABV4DME2</accession>
<sequence length="113" mass="12804">MYNSQYLMGQLTNEERLLVNSEVEKRRKSAATAYILWVFFGFVGGHRFYFGKTGSGIAMALITILTLGIGMIVTGIWALVDVFLISGWLREDVEQIEYEVAQSILAQRQATQY</sequence>
<dbReference type="Pfam" id="PF05154">
    <property type="entry name" value="TM2"/>
    <property type="match status" value="1"/>
</dbReference>
<dbReference type="PANTHER" id="PTHR21016">
    <property type="entry name" value="BETA-AMYLOID BINDING PROTEIN-RELATED"/>
    <property type="match status" value="1"/>
</dbReference>
<feature type="transmembrane region" description="Helical" evidence="5">
    <location>
        <begin position="56"/>
        <end position="80"/>
    </location>
</feature>
<dbReference type="InterPro" id="IPR007829">
    <property type="entry name" value="TM2"/>
</dbReference>
<evidence type="ECO:0000256" key="4">
    <source>
        <dbReference type="ARBA" id="ARBA00023136"/>
    </source>
</evidence>
<keyword evidence="3 5" id="KW-1133">Transmembrane helix</keyword>
<evidence type="ECO:0000256" key="3">
    <source>
        <dbReference type="ARBA" id="ARBA00022989"/>
    </source>
</evidence>
<evidence type="ECO:0000313" key="8">
    <source>
        <dbReference type="Proteomes" id="UP001565236"/>
    </source>
</evidence>
<protein>
    <submittedName>
        <fullName evidence="7">TM2 domain-containing protein</fullName>
    </submittedName>
</protein>